<organism evidence="1 2">
    <name type="scientific">Perilla frutescens var. hirtella</name>
    <name type="common">Perilla citriodora</name>
    <name type="synonym">Perilla setoyensis</name>
    <dbReference type="NCBI Taxonomy" id="608512"/>
    <lineage>
        <taxon>Eukaryota</taxon>
        <taxon>Viridiplantae</taxon>
        <taxon>Streptophyta</taxon>
        <taxon>Embryophyta</taxon>
        <taxon>Tracheophyta</taxon>
        <taxon>Spermatophyta</taxon>
        <taxon>Magnoliopsida</taxon>
        <taxon>eudicotyledons</taxon>
        <taxon>Gunneridae</taxon>
        <taxon>Pentapetalae</taxon>
        <taxon>asterids</taxon>
        <taxon>lamiids</taxon>
        <taxon>Lamiales</taxon>
        <taxon>Lamiaceae</taxon>
        <taxon>Nepetoideae</taxon>
        <taxon>Elsholtzieae</taxon>
        <taxon>Perilla</taxon>
    </lineage>
</organism>
<feature type="non-terminal residue" evidence="1">
    <location>
        <position position="1"/>
    </location>
</feature>
<gene>
    <name evidence="1" type="ORF">C2S53_006608</name>
</gene>
<dbReference type="AlphaFoldDB" id="A0AAD4P7C3"/>
<reference evidence="1 2" key="1">
    <citation type="journal article" date="2021" name="Nat. Commun.">
        <title>Incipient diploidization of the medicinal plant Perilla within 10,000 years.</title>
        <authorList>
            <person name="Zhang Y."/>
            <person name="Shen Q."/>
            <person name="Leng L."/>
            <person name="Zhang D."/>
            <person name="Chen S."/>
            <person name="Shi Y."/>
            <person name="Ning Z."/>
            <person name="Chen S."/>
        </authorList>
    </citation>
    <scope>NUCLEOTIDE SEQUENCE [LARGE SCALE GENOMIC DNA]</scope>
    <source>
        <strain evidence="2">cv. PC099</strain>
    </source>
</reference>
<keyword evidence="2" id="KW-1185">Reference proteome</keyword>
<dbReference type="EMBL" id="SDAM02000121">
    <property type="protein sequence ID" value="KAH6828610.1"/>
    <property type="molecule type" value="Genomic_DNA"/>
</dbReference>
<proteinExistence type="predicted"/>
<evidence type="ECO:0000313" key="1">
    <source>
        <dbReference type="EMBL" id="KAH6828610.1"/>
    </source>
</evidence>
<accession>A0AAD4P7C3</accession>
<comment type="caution">
    <text evidence="1">The sequence shown here is derived from an EMBL/GenBank/DDBJ whole genome shotgun (WGS) entry which is preliminary data.</text>
</comment>
<sequence length="57" mass="7118">DFECERRLLLFLKTKQYLWTLLRWRSWLLNLSPLHGSSTWGALWKSNMKVWHFYITF</sequence>
<name>A0AAD4P7C3_PERFH</name>
<dbReference type="Proteomes" id="UP001190926">
    <property type="component" value="Unassembled WGS sequence"/>
</dbReference>
<protein>
    <submittedName>
        <fullName evidence="1">Uncharacterized protein</fullName>
    </submittedName>
</protein>
<feature type="non-terminal residue" evidence="1">
    <location>
        <position position="57"/>
    </location>
</feature>
<evidence type="ECO:0000313" key="2">
    <source>
        <dbReference type="Proteomes" id="UP001190926"/>
    </source>
</evidence>